<evidence type="ECO:0000313" key="4">
    <source>
        <dbReference type="EMBL" id="UPM44401.1"/>
    </source>
</evidence>
<protein>
    <submittedName>
        <fullName evidence="4">ABC transporter ATP-binding protein</fullName>
    </submittedName>
</protein>
<dbReference type="SMART" id="SM00382">
    <property type="entry name" value="AAA"/>
    <property type="match status" value="1"/>
</dbReference>
<dbReference type="InterPro" id="IPR003593">
    <property type="entry name" value="AAA+_ATPase"/>
</dbReference>
<sequence>MSSPHEIIRAQNVRKTFGDDGVLTNVDLVVEKGEILALMGKNGVGKSVLLSCLAGSEPLSSGRIEVCGVAQAGREGVAGFLLQEAMCIDRLTGRETIAFYDRLHPRFTNAWREYTDQLDLDDLDKRVDTYSGGMKRKLELVITLSIDVPVYFLDEPTAGLDLSAIQAVHAILREQRAAGKTIVVASHLPMDAGLADRIAFLQGGTIVATNTPTALLSELPPVITTASTDTADALTEHVLGGELFSDGGTVRGFVRPSLVSTVTDDSDVRTTEPTYTDVFNYYTNLSQESY</sequence>
<evidence type="ECO:0000259" key="3">
    <source>
        <dbReference type="PROSITE" id="PS50893"/>
    </source>
</evidence>
<dbReference type="GO" id="GO:0016887">
    <property type="term" value="F:ATP hydrolysis activity"/>
    <property type="evidence" value="ECO:0007669"/>
    <property type="project" value="InterPro"/>
</dbReference>
<dbReference type="SUPFAM" id="SSF52540">
    <property type="entry name" value="P-loop containing nucleoside triphosphate hydrolases"/>
    <property type="match status" value="1"/>
</dbReference>
<dbReference type="RefSeq" id="WP_247995055.1">
    <property type="nucleotide sequence ID" value="NZ_CP096020.1"/>
</dbReference>
<dbReference type="InterPro" id="IPR017871">
    <property type="entry name" value="ABC_transporter-like_CS"/>
</dbReference>
<dbReference type="PROSITE" id="PS00211">
    <property type="entry name" value="ABC_TRANSPORTER_1"/>
    <property type="match status" value="1"/>
</dbReference>
<keyword evidence="1" id="KW-0547">Nucleotide-binding</keyword>
<dbReference type="Proteomes" id="UP000831768">
    <property type="component" value="Plasmid unnamed1"/>
</dbReference>
<dbReference type="AlphaFoldDB" id="A0A8U0A5C9"/>
<dbReference type="Pfam" id="PF00005">
    <property type="entry name" value="ABC_tran"/>
    <property type="match status" value="1"/>
</dbReference>
<keyword evidence="2 4" id="KW-0067">ATP-binding</keyword>
<reference evidence="4" key="1">
    <citation type="submission" date="2022-04" db="EMBL/GenBank/DDBJ databases">
        <title>Halocatena sp. nov., isolated from a salt lake.</title>
        <authorList>
            <person name="Cui H.-L."/>
        </authorList>
    </citation>
    <scope>NUCLEOTIDE SEQUENCE</scope>
    <source>
        <strain evidence="4">AD-1</strain>
        <plasmid evidence="4">unnamed1</plasmid>
    </source>
</reference>
<keyword evidence="4" id="KW-0614">Plasmid</keyword>
<evidence type="ECO:0000256" key="2">
    <source>
        <dbReference type="ARBA" id="ARBA00022840"/>
    </source>
</evidence>
<dbReference type="KEGG" id="haad:MW046_13210"/>
<dbReference type="CDD" id="cd03230">
    <property type="entry name" value="ABC_DR_subfamily_A"/>
    <property type="match status" value="1"/>
</dbReference>
<accession>A0A8U0A5C9</accession>
<dbReference type="EMBL" id="CP096020">
    <property type="protein sequence ID" value="UPM44401.1"/>
    <property type="molecule type" value="Genomic_DNA"/>
</dbReference>
<evidence type="ECO:0000256" key="1">
    <source>
        <dbReference type="ARBA" id="ARBA00022741"/>
    </source>
</evidence>
<organism evidence="4 5">
    <name type="scientific">Halocatena salina</name>
    <dbReference type="NCBI Taxonomy" id="2934340"/>
    <lineage>
        <taxon>Archaea</taxon>
        <taxon>Methanobacteriati</taxon>
        <taxon>Methanobacteriota</taxon>
        <taxon>Stenosarchaea group</taxon>
        <taxon>Halobacteria</taxon>
        <taxon>Halobacteriales</taxon>
        <taxon>Natronomonadaceae</taxon>
        <taxon>Halocatena</taxon>
    </lineage>
</organism>
<gene>
    <name evidence="4" type="ORF">MW046_13210</name>
</gene>
<dbReference type="GeneID" id="71929023"/>
<dbReference type="PROSITE" id="PS50893">
    <property type="entry name" value="ABC_TRANSPORTER_2"/>
    <property type="match status" value="1"/>
</dbReference>
<geneLocation type="plasmid" evidence="4 5">
    <name>unnamed1</name>
</geneLocation>
<feature type="domain" description="ABC transporter" evidence="3">
    <location>
        <begin position="8"/>
        <end position="228"/>
    </location>
</feature>
<evidence type="ECO:0000313" key="5">
    <source>
        <dbReference type="Proteomes" id="UP000831768"/>
    </source>
</evidence>
<dbReference type="GO" id="GO:0005524">
    <property type="term" value="F:ATP binding"/>
    <property type="evidence" value="ECO:0007669"/>
    <property type="project" value="UniProtKB-KW"/>
</dbReference>
<dbReference type="InterPro" id="IPR027417">
    <property type="entry name" value="P-loop_NTPase"/>
</dbReference>
<keyword evidence="5" id="KW-1185">Reference proteome</keyword>
<dbReference type="PANTHER" id="PTHR43613">
    <property type="entry name" value="ABC TRANSPORTER, ATP-BINDING PROTEIN"/>
    <property type="match status" value="1"/>
</dbReference>
<dbReference type="InterPro" id="IPR003439">
    <property type="entry name" value="ABC_transporter-like_ATP-bd"/>
</dbReference>
<dbReference type="PANTHER" id="PTHR43613:SF1">
    <property type="entry name" value="ABC TRANSPORTER, ATP-BINDING PROTEIN"/>
    <property type="match status" value="1"/>
</dbReference>
<proteinExistence type="predicted"/>
<name>A0A8U0A5C9_9EURY</name>
<dbReference type="Gene3D" id="3.40.50.300">
    <property type="entry name" value="P-loop containing nucleotide triphosphate hydrolases"/>
    <property type="match status" value="1"/>
</dbReference>